<evidence type="ECO:0000313" key="11">
    <source>
        <dbReference type="Proteomes" id="UP001152302"/>
    </source>
</evidence>
<dbReference type="InterPro" id="IPR013012">
    <property type="entry name" value="PTS_EIIB_3"/>
</dbReference>
<dbReference type="GO" id="GO:0016301">
    <property type="term" value="F:kinase activity"/>
    <property type="evidence" value="ECO:0007669"/>
    <property type="project" value="UniProtKB-KW"/>
</dbReference>
<evidence type="ECO:0000256" key="3">
    <source>
        <dbReference type="ARBA" id="ARBA00022597"/>
    </source>
</evidence>
<dbReference type="AlphaFoldDB" id="A0A1B1G3R9"/>
<comment type="caution">
    <text evidence="9">The sequence shown here is derived from an EMBL/GenBank/DDBJ whole genome shotgun (WGS) entry which is preliminary data.</text>
</comment>
<dbReference type="CDD" id="cd05564">
    <property type="entry name" value="PTS_IIB_chitobiose_lichenan"/>
    <property type="match status" value="1"/>
</dbReference>
<dbReference type="STRING" id="246432.SE1039_01520"/>
<dbReference type="PANTHER" id="PTHR34581">
    <property type="entry name" value="PTS SYSTEM N,N'-DIACETYLCHITOBIOSE-SPECIFIC EIIB COMPONENT"/>
    <property type="match status" value="1"/>
</dbReference>
<keyword evidence="1" id="KW-0813">Transport</keyword>
<keyword evidence="3 9" id="KW-0762">Sugar transport</keyword>
<reference evidence="10" key="2">
    <citation type="journal article" date="2023" name="Int. J. Mol. Sci.">
        <title>Antibiotic Resistance/Susceptibility Profiles of Staphylococcus equorum Strains from Cheese, and Genome Analysis for Antibiotic Resistance Genes.</title>
        <authorList>
            <person name="Vazquez L."/>
            <person name="Srednik M.E."/>
            <person name="Rodriguez J."/>
            <person name="Florez A.B."/>
            <person name="Mayo B."/>
        </authorList>
    </citation>
    <scope>NUCLEOTIDE SEQUENCE</scope>
    <source>
        <strain evidence="10">5A3I</strain>
    </source>
</reference>
<dbReference type="SUPFAM" id="SSF52794">
    <property type="entry name" value="PTS system IIB component-like"/>
    <property type="match status" value="1"/>
</dbReference>
<keyword evidence="4" id="KW-0808">Transferase</keyword>
<dbReference type="InterPro" id="IPR051819">
    <property type="entry name" value="PTS_sugar-specific_EIIB"/>
</dbReference>
<feature type="domain" description="PTS EIIB type-3" evidence="8">
    <location>
        <begin position="1"/>
        <end position="104"/>
    </location>
</feature>
<dbReference type="GO" id="GO:0008982">
    <property type="term" value="F:protein-N(PI)-phosphohistidine-sugar phosphotransferase activity"/>
    <property type="evidence" value="ECO:0007669"/>
    <property type="project" value="InterPro"/>
</dbReference>
<evidence type="ECO:0000256" key="1">
    <source>
        <dbReference type="ARBA" id="ARBA00022448"/>
    </source>
</evidence>
<reference evidence="10" key="3">
    <citation type="submission" date="2023-03" db="EMBL/GenBank/DDBJ databases">
        <authorList>
            <person name="Vazquez L."/>
            <person name="Rodriguez J."/>
            <person name="Mayo B."/>
            <person name="Florez A.B."/>
        </authorList>
    </citation>
    <scope>NUCLEOTIDE SEQUENCE</scope>
    <source>
        <strain evidence="10">5A3I</strain>
    </source>
</reference>
<name>A0A1B1G3R9_9STAP</name>
<dbReference type="RefSeq" id="WP_065337227.1">
    <property type="nucleotide sequence ID" value="NZ_CBCPHY010000002.1"/>
</dbReference>
<feature type="modified residue" description="Phosphocysteine; by EIIA" evidence="7">
    <location>
        <position position="8"/>
    </location>
</feature>
<keyword evidence="2" id="KW-0597">Phosphoprotein</keyword>
<reference evidence="9" key="1">
    <citation type="submission" date="2022-05" db="EMBL/GenBank/DDBJ databases">
        <title>Comparative genomics of Staphylococcus equorum isolates.</title>
        <authorList>
            <person name="Luelf R.H."/>
        </authorList>
    </citation>
    <scope>NUCLEOTIDE SEQUENCE</scope>
    <source>
        <strain evidence="9">TMW 2.2343</strain>
    </source>
</reference>
<dbReference type="InterPro" id="IPR036095">
    <property type="entry name" value="PTS_EIIB-like_sf"/>
</dbReference>
<evidence type="ECO:0000256" key="2">
    <source>
        <dbReference type="ARBA" id="ARBA00022553"/>
    </source>
</evidence>
<evidence type="ECO:0000256" key="4">
    <source>
        <dbReference type="ARBA" id="ARBA00022679"/>
    </source>
</evidence>
<sequence>MKNILLSCSAGMSTSLLVTKMKEAAESADIEVNIEAVSSDNAFSKLDNYDVLLIGPQMRFMKRKFEKYAKENDIEIPIDIIDTVAYGRIDGDGVLKQSLNLIGK</sequence>
<protein>
    <submittedName>
        <fullName evidence="9">PTS sugar transporter subunit IIB</fullName>
    </submittedName>
</protein>
<dbReference type="PANTHER" id="PTHR34581:SF2">
    <property type="entry name" value="PTS SYSTEM N,N'-DIACETYLCHITOBIOSE-SPECIFIC EIIB COMPONENT"/>
    <property type="match status" value="1"/>
</dbReference>
<evidence type="ECO:0000256" key="5">
    <source>
        <dbReference type="ARBA" id="ARBA00022683"/>
    </source>
</evidence>
<proteinExistence type="predicted"/>
<dbReference type="EMBL" id="JAMBPX010000001">
    <property type="protein sequence ID" value="MDG0857779.1"/>
    <property type="molecule type" value="Genomic_DNA"/>
</dbReference>
<dbReference type="EMBL" id="JARGCK010000009">
    <property type="protein sequence ID" value="MDK9866538.1"/>
    <property type="molecule type" value="Genomic_DNA"/>
</dbReference>
<organism evidence="9 11">
    <name type="scientific">Staphylococcus equorum</name>
    <dbReference type="NCBI Taxonomy" id="246432"/>
    <lineage>
        <taxon>Bacteria</taxon>
        <taxon>Bacillati</taxon>
        <taxon>Bacillota</taxon>
        <taxon>Bacilli</taxon>
        <taxon>Bacillales</taxon>
        <taxon>Staphylococcaceae</taxon>
        <taxon>Staphylococcus</taxon>
    </lineage>
</organism>
<evidence type="ECO:0000256" key="6">
    <source>
        <dbReference type="ARBA" id="ARBA00022777"/>
    </source>
</evidence>
<keyword evidence="6" id="KW-0418">Kinase</keyword>
<evidence type="ECO:0000256" key="7">
    <source>
        <dbReference type="PROSITE-ProRule" id="PRU00423"/>
    </source>
</evidence>
<dbReference type="Proteomes" id="UP001152302">
    <property type="component" value="Unassembled WGS sequence"/>
</dbReference>
<dbReference type="OrthoDB" id="9808134at2"/>
<accession>A0A1B1G3R9</accession>
<dbReference type="GO" id="GO:0009401">
    <property type="term" value="P:phosphoenolpyruvate-dependent sugar phosphotransferase system"/>
    <property type="evidence" value="ECO:0007669"/>
    <property type="project" value="UniProtKB-KW"/>
</dbReference>
<dbReference type="eggNOG" id="COG1440">
    <property type="taxonomic scope" value="Bacteria"/>
</dbReference>
<evidence type="ECO:0000313" key="10">
    <source>
        <dbReference type="EMBL" id="MDK9866538.1"/>
    </source>
</evidence>
<evidence type="ECO:0000313" key="9">
    <source>
        <dbReference type="EMBL" id="MDG0857779.1"/>
    </source>
</evidence>
<keyword evidence="5" id="KW-0598">Phosphotransferase system</keyword>
<dbReference type="Pfam" id="PF02302">
    <property type="entry name" value="PTS_IIB"/>
    <property type="match status" value="1"/>
</dbReference>
<dbReference type="Proteomes" id="UP001174037">
    <property type="component" value="Unassembled WGS sequence"/>
</dbReference>
<evidence type="ECO:0000259" key="8">
    <source>
        <dbReference type="PROSITE" id="PS51100"/>
    </source>
</evidence>
<dbReference type="PROSITE" id="PS51100">
    <property type="entry name" value="PTS_EIIB_TYPE_3"/>
    <property type="match status" value="1"/>
</dbReference>
<gene>
    <name evidence="9" type="ORF">M4L21_00440</name>
    <name evidence="10" type="ORF">P1A27_11340</name>
</gene>
<dbReference type="Gene3D" id="3.40.50.2300">
    <property type="match status" value="1"/>
</dbReference>
<dbReference type="InterPro" id="IPR003501">
    <property type="entry name" value="PTS_EIIB_2/3"/>
</dbReference>